<keyword evidence="2" id="KW-1185">Reference proteome</keyword>
<evidence type="ECO:0008006" key="3">
    <source>
        <dbReference type="Google" id="ProtNLM"/>
    </source>
</evidence>
<evidence type="ECO:0000313" key="1">
    <source>
        <dbReference type="EMBL" id="MBW4359255.1"/>
    </source>
</evidence>
<sequence length="419" mass="47492">MKSIIKHLFSLLLFLPTVYGQKNQIKQAQKELKAGNSEQVLAVLSPVEYLISNAPDEDKIYFYYTKGSALLDLANKGKNTYKNLSQAALAFGDLIQEEQQANNEKFTPIAKEYLLKIKTDLVNSANEDLIIENFAESSNKFFQAYLIDKKDTLQLYNAALSYKNGDEIDLALKCFEELKAINYVGNVPVYIAFSKKLLKDEYFSTSEERNTKVQSGTHLRPREEFHSKKGDIYKSIAMIYVQKGFKEKAIKAIALARTLNIEDQSLAIVEANLYLETKDYDYFDNLVAVIIETNPNEAELVFNFGMNCQKEQYTDGAEYYYRKAISIDPLYAAAYINLSALFADKTVDITSTMNNLGSSLAEKKRYEELKVQKEQIVQMVIPYLQKVVSIDPFNASVNQLVNIINKSSNIQSGSFAANE</sequence>
<gene>
    <name evidence="1" type="ORF">KZH69_02035</name>
</gene>
<evidence type="ECO:0000313" key="2">
    <source>
        <dbReference type="Proteomes" id="UP000812031"/>
    </source>
</evidence>
<proteinExistence type="predicted"/>
<dbReference type="Proteomes" id="UP000812031">
    <property type="component" value="Unassembled WGS sequence"/>
</dbReference>
<dbReference type="RefSeq" id="WP_219315797.1">
    <property type="nucleotide sequence ID" value="NZ_JAHWYN010000002.1"/>
</dbReference>
<reference evidence="1 2" key="1">
    <citation type="submission" date="2021-07" db="EMBL/GenBank/DDBJ databases">
        <title>Flavobacterium sp. nov. isolated from sediment on the Taihu Lake.</title>
        <authorList>
            <person name="Qu J.-H."/>
        </authorList>
    </citation>
    <scope>NUCLEOTIDE SEQUENCE [LARGE SCALE GENOMIC DNA]</scope>
    <source>
        <strain evidence="1 2">NAS39</strain>
    </source>
</reference>
<organism evidence="1 2">
    <name type="scientific">Flavobacterium taihuense</name>
    <dbReference type="NCBI Taxonomy" id="2857508"/>
    <lineage>
        <taxon>Bacteria</taxon>
        <taxon>Pseudomonadati</taxon>
        <taxon>Bacteroidota</taxon>
        <taxon>Flavobacteriia</taxon>
        <taxon>Flavobacteriales</taxon>
        <taxon>Flavobacteriaceae</taxon>
        <taxon>Flavobacterium</taxon>
    </lineage>
</organism>
<accession>A0ABS6XRE9</accession>
<name>A0ABS6XRE9_9FLAO</name>
<comment type="caution">
    <text evidence="1">The sequence shown here is derived from an EMBL/GenBank/DDBJ whole genome shotgun (WGS) entry which is preliminary data.</text>
</comment>
<protein>
    <recommendedName>
        <fullName evidence="3">Tetratricopeptide repeat protein</fullName>
    </recommendedName>
</protein>
<dbReference type="EMBL" id="JAHWYN010000002">
    <property type="protein sequence ID" value="MBW4359255.1"/>
    <property type="molecule type" value="Genomic_DNA"/>
</dbReference>